<protein>
    <recommendedName>
        <fullName evidence="3">AB hydrolase-1 domain-containing protein</fullName>
    </recommendedName>
</protein>
<dbReference type="PANTHER" id="PTHR43798:SF31">
    <property type="entry name" value="AB HYDROLASE SUPERFAMILY PROTEIN YCLE"/>
    <property type="match status" value="1"/>
</dbReference>
<keyword evidence="2" id="KW-0732">Signal</keyword>
<evidence type="ECO:0000259" key="3">
    <source>
        <dbReference type="Pfam" id="PF12697"/>
    </source>
</evidence>
<dbReference type="Proteomes" id="UP000054321">
    <property type="component" value="Unassembled WGS sequence"/>
</dbReference>
<accession>A0A0C3C1V9</accession>
<dbReference type="HOGENOM" id="CLU_034763_1_0_1"/>
<dbReference type="InterPro" id="IPR050266">
    <property type="entry name" value="AB_hydrolase_sf"/>
</dbReference>
<feature type="chain" id="PRO_5002162338" description="AB hydrolase-1 domain-containing protein" evidence="2">
    <location>
        <begin position="18"/>
        <end position="378"/>
    </location>
</feature>
<evidence type="ECO:0000313" key="4">
    <source>
        <dbReference type="EMBL" id="KIM92828.1"/>
    </source>
</evidence>
<dbReference type="SUPFAM" id="SSF53474">
    <property type="entry name" value="alpha/beta-Hydrolases"/>
    <property type="match status" value="1"/>
</dbReference>
<dbReference type="EMBL" id="KN832905">
    <property type="protein sequence ID" value="KIM92828.1"/>
    <property type="molecule type" value="Genomic_DNA"/>
</dbReference>
<keyword evidence="1" id="KW-0378">Hydrolase</keyword>
<evidence type="ECO:0000256" key="1">
    <source>
        <dbReference type="ARBA" id="ARBA00022801"/>
    </source>
</evidence>
<sequence length="378" mass="40781">MYFPHTLLLSFAALATAIPLSRPALNCFDITVPVEVDANVLTFDVAPFTDTYQSKEFLVKSIARDANPAALVGNTTQLKKTYNIAASYCEPLHPSTQAKTLQILTHGLGFDKSYWSFGNATYNYVQAATTAGYSTLAYDRIGVGASDHPDPYLDVQAPTQVAVLTQLTQLARDGKLSSRIPKPEKVVHVGHSYGSLVSNALAAAQPSLSDGLVLTGFSHNSSFTSSFLWPLSFHLAREENPRLFGGLSSGYLTWGDKYDNQAAFFNYPFFDTAVLEQAEKNKAPFALAEVLSITAVPLAAPQFKGPVLMISGQFDLAFCGGDCAGILEGPYSLTPFVFPASSDLQTYIQPNSGHGLNLHLNASAGYEVITSFLHTNKL</sequence>
<dbReference type="InterPro" id="IPR029058">
    <property type="entry name" value="AB_hydrolase_fold"/>
</dbReference>
<gene>
    <name evidence="4" type="ORF">OIDMADRAFT_107073</name>
</gene>
<organism evidence="4 5">
    <name type="scientific">Oidiodendron maius (strain Zn)</name>
    <dbReference type="NCBI Taxonomy" id="913774"/>
    <lineage>
        <taxon>Eukaryota</taxon>
        <taxon>Fungi</taxon>
        <taxon>Dikarya</taxon>
        <taxon>Ascomycota</taxon>
        <taxon>Pezizomycotina</taxon>
        <taxon>Leotiomycetes</taxon>
        <taxon>Leotiomycetes incertae sedis</taxon>
        <taxon>Myxotrichaceae</taxon>
        <taxon>Oidiodendron</taxon>
    </lineage>
</organism>
<dbReference type="OrthoDB" id="190201at2759"/>
<dbReference type="GO" id="GO:0016787">
    <property type="term" value="F:hydrolase activity"/>
    <property type="evidence" value="ECO:0007669"/>
    <property type="project" value="UniProtKB-KW"/>
</dbReference>
<dbReference type="InParanoid" id="A0A0C3C1V9"/>
<dbReference type="AlphaFoldDB" id="A0A0C3C1V9"/>
<feature type="signal peptide" evidence="2">
    <location>
        <begin position="1"/>
        <end position="17"/>
    </location>
</feature>
<dbReference type="InterPro" id="IPR000073">
    <property type="entry name" value="AB_hydrolase_1"/>
</dbReference>
<evidence type="ECO:0000313" key="5">
    <source>
        <dbReference type="Proteomes" id="UP000054321"/>
    </source>
</evidence>
<evidence type="ECO:0000256" key="2">
    <source>
        <dbReference type="SAM" id="SignalP"/>
    </source>
</evidence>
<proteinExistence type="predicted"/>
<reference evidence="5" key="2">
    <citation type="submission" date="2015-01" db="EMBL/GenBank/DDBJ databases">
        <title>Evolutionary Origins and Diversification of the Mycorrhizal Mutualists.</title>
        <authorList>
            <consortium name="DOE Joint Genome Institute"/>
            <consortium name="Mycorrhizal Genomics Consortium"/>
            <person name="Kohler A."/>
            <person name="Kuo A."/>
            <person name="Nagy L.G."/>
            <person name="Floudas D."/>
            <person name="Copeland A."/>
            <person name="Barry K.W."/>
            <person name="Cichocki N."/>
            <person name="Veneault-Fourrey C."/>
            <person name="LaButti K."/>
            <person name="Lindquist E.A."/>
            <person name="Lipzen A."/>
            <person name="Lundell T."/>
            <person name="Morin E."/>
            <person name="Murat C."/>
            <person name="Riley R."/>
            <person name="Ohm R."/>
            <person name="Sun H."/>
            <person name="Tunlid A."/>
            <person name="Henrissat B."/>
            <person name="Grigoriev I.V."/>
            <person name="Hibbett D.S."/>
            <person name="Martin F."/>
        </authorList>
    </citation>
    <scope>NUCLEOTIDE SEQUENCE [LARGE SCALE GENOMIC DNA]</scope>
    <source>
        <strain evidence="5">Zn</strain>
    </source>
</reference>
<reference evidence="4 5" key="1">
    <citation type="submission" date="2014-04" db="EMBL/GenBank/DDBJ databases">
        <authorList>
            <consortium name="DOE Joint Genome Institute"/>
            <person name="Kuo A."/>
            <person name="Martino E."/>
            <person name="Perotto S."/>
            <person name="Kohler A."/>
            <person name="Nagy L.G."/>
            <person name="Floudas D."/>
            <person name="Copeland A."/>
            <person name="Barry K.W."/>
            <person name="Cichocki N."/>
            <person name="Veneault-Fourrey C."/>
            <person name="LaButti K."/>
            <person name="Lindquist E.A."/>
            <person name="Lipzen A."/>
            <person name="Lundell T."/>
            <person name="Morin E."/>
            <person name="Murat C."/>
            <person name="Sun H."/>
            <person name="Tunlid A."/>
            <person name="Henrissat B."/>
            <person name="Grigoriev I.V."/>
            <person name="Hibbett D.S."/>
            <person name="Martin F."/>
            <person name="Nordberg H.P."/>
            <person name="Cantor M.N."/>
            <person name="Hua S.X."/>
        </authorList>
    </citation>
    <scope>NUCLEOTIDE SEQUENCE [LARGE SCALE GENOMIC DNA]</scope>
    <source>
        <strain evidence="4 5">Zn</strain>
    </source>
</reference>
<name>A0A0C3C1V9_OIDMZ</name>
<keyword evidence="5" id="KW-1185">Reference proteome</keyword>
<dbReference type="PANTHER" id="PTHR43798">
    <property type="entry name" value="MONOACYLGLYCEROL LIPASE"/>
    <property type="match status" value="1"/>
</dbReference>
<dbReference type="Gene3D" id="3.40.50.1820">
    <property type="entry name" value="alpha/beta hydrolase"/>
    <property type="match status" value="1"/>
</dbReference>
<dbReference type="GO" id="GO:0016020">
    <property type="term" value="C:membrane"/>
    <property type="evidence" value="ECO:0007669"/>
    <property type="project" value="TreeGrafter"/>
</dbReference>
<feature type="domain" description="AB hydrolase-1" evidence="3">
    <location>
        <begin position="103"/>
        <end position="355"/>
    </location>
</feature>
<dbReference type="Pfam" id="PF12697">
    <property type="entry name" value="Abhydrolase_6"/>
    <property type="match status" value="1"/>
</dbReference>
<dbReference type="STRING" id="913774.A0A0C3C1V9"/>